<evidence type="ECO:0000256" key="7">
    <source>
        <dbReference type="ARBA" id="ARBA00022692"/>
    </source>
</evidence>
<sequence length="735" mass="82984">MATWWKKFKYSKVHKSFLFALLCLAGILLGNSLVGIAIMPYRESYYETWEYQSNIMDKAGFVRDWIVRYVDEDIFNPDKVTDEEAARYLGIDLSMIEGYNPDKQEQGVEEKSEETVAITEQVLSIKRWTEEKAKAVSGIIKDRKEYFATIQTSLDTPNIEYFARNKETGEVVTNREDYNGTNSLEILEDFKSREHYVKGNGDSALLYENGRVQVDYYGGLESRYYNYYYGEGVDYTDQYEVYVALRDELVPGDSFYTNKLQIDRALAIKEKVYVGLVIGIAIAIIAGLLWLSVVGQGEKKGKIYLNVFDKLPFEVQTMLYIPALFIVFIGSAFALDRVLSKEWLPYGGSPFEIGVIVFNFMLVIAVSLTVLFISSIVKHIKNGSWKQYILIVRLGHWLIMNMTEGTLPFVVIGVILIYLVLSGIGILTFLMGFGIMSLLAFMGLVCLNIGVALISIKLVVDYMQIAKGIKKVAVGDLKAKVELKYTLPAMKETANALNHIGDGLESAVTDALRSERFKTELITNVSHDLKTPLTSIISYIDLLKEEPIDNSTAREYIGILDERSNRLKQLVEDLVEASKAATGNVKAELMPTRIDQLVIQSVGEYTDRLEERHLNIVFNKVEEVMVPIDGRHMCRVIENLLSNVCKYAMPYTRVYIDVYNLQNKACVVIKNISKEQLAIEAEELLERFVRGESSRTTEGSGLGLAIARSLVEVQGGKLGLEVDGDLFKVVIEFPH</sequence>
<organism evidence="16 17">
    <name type="scientific">Zhenhengia yiwuensis</name>
    <dbReference type="NCBI Taxonomy" id="2763666"/>
    <lineage>
        <taxon>Bacteria</taxon>
        <taxon>Bacillati</taxon>
        <taxon>Bacillota</taxon>
        <taxon>Clostridia</taxon>
        <taxon>Lachnospirales</taxon>
        <taxon>Lachnospiraceae</taxon>
        <taxon>Zhenhengia</taxon>
    </lineage>
</organism>
<dbReference type="InterPro" id="IPR003594">
    <property type="entry name" value="HATPase_dom"/>
</dbReference>
<dbReference type="Proteomes" id="UP000655830">
    <property type="component" value="Unassembled WGS sequence"/>
</dbReference>
<evidence type="ECO:0000259" key="15">
    <source>
        <dbReference type="PROSITE" id="PS50109"/>
    </source>
</evidence>
<dbReference type="SMART" id="SM00387">
    <property type="entry name" value="HATPase_c"/>
    <property type="match status" value="1"/>
</dbReference>
<feature type="transmembrane region" description="Helical" evidence="14">
    <location>
        <begin position="407"/>
        <end position="432"/>
    </location>
</feature>
<protein>
    <recommendedName>
        <fullName evidence="3">histidine kinase</fullName>
        <ecNumber evidence="3">2.7.13.3</ecNumber>
    </recommendedName>
</protein>
<evidence type="ECO:0000256" key="13">
    <source>
        <dbReference type="ARBA" id="ARBA00023136"/>
    </source>
</evidence>
<keyword evidence="4" id="KW-1003">Cell membrane</keyword>
<dbReference type="AlphaFoldDB" id="A0A926EFR8"/>
<evidence type="ECO:0000256" key="10">
    <source>
        <dbReference type="ARBA" id="ARBA00022840"/>
    </source>
</evidence>
<keyword evidence="12" id="KW-0902">Two-component regulatory system</keyword>
<dbReference type="InterPro" id="IPR003661">
    <property type="entry name" value="HisK_dim/P_dom"/>
</dbReference>
<evidence type="ECO:0000256" key="5">
    <source>
        <dbReference type="ARBA" id="ARBA00022553"/>
    </source>
</evidence>
<dbReference type="EC" id="2.7.13.3" evidence="3"/>
<keyword evidence="8" id="KW-0547">Nucleotide-binding</keyword>
<evidence type="ECO:0000256" key="4">
    <source>
        <dbReference type="ARBA" id="ARBA00022475"/>
    </source>
</evidence>
<dbReference type="FunFam" id="1.10.287.130:FF:000008">
    <property type="entry name" value="Two-component sensor histidine kinase"/>
    <property type="match status" value="1"/>
</dbReference>
<dbReference type="Pfam" id="PF00512">
    <property type="entry name" value="HisKA"/>
    <property type="match status" value="1"/>
</dbReference>
<keyword evidence="13 14" id="KW-0472">Membrane</keyword>
<feature type="transmembrane region" description="Helical" evidence="14">
    <location>
        <begin position="355"/>
        <end position="377"/>
    </location>
</feature>
<reference evidence="16" key="1">
    <citation type="submission" date="2020-08" db="EMBL/GenBank/DDBJ databases">
        <title>Genome public.</title>
        <authorList>
            <person name="Liu C."/>
            <person name="Sun Q."/>
        </authorList>
    </citation>
    <scope>NUCLEOTIDE SEQUENCE</scope>
    <source>
        <strain evidence="16">NSJ-12</strain>
    </source>
</reference>
<feature type="transmembrane region" description="Helical" evidence="14">
    <location>
        <begin position="438"/>
        <end position="460"/>
    </location>
</feature>
<dbReference type="PANTHER" id="PTHR45528">
    <property type="entry name" value="SENSOR HISTIDINE KINASE CPXA"/>
    <property type="match status" value="1"/>
</dbReference>
<evidence type="ECO:0000313" key="16">
    <source>
        <dbReference type="EMBL" id="MBC8580286.1"/>
    </source>
</evidence>
<keyword evidence="10" id="KW-0067">ATP-binding</keyword>
<keyword evidence="7 14" id="KW-0812">Transmembrane</keyword>
<dbReference type="EMBL" id="JACRSY010000018">
    <property type="protein sequence ID" value="MBC8580286.1"/>
    <property type="molecule type" value="Genomic_DNA"/>
</dbReference>
<evidence type="ECO:0000256" key="3">
    <source>
        <dbReference type="ARBA" id="ARBA00012438"/>
    </source>
</evidence>
<evidence type="ECO:0000256" key="14">
    <source>
        <dbReference type="SAM" id="Phobius"/>
    </source>
</evidence>
<evidence type="ECO:0000256" key="2">
    <source>
        <dbReference type="ARBA" id="ARBA00004651"/>
    </source>
</evidence>
<dbReference type="InterPro" id="IPR036890">
    <property type="entry name" value="HATPase_C_sf"/>
</dbReference>
<dbReference type="SUPFAM" id="SSF55874">
    <property type="entry name" value="ATPase domain of HSP90 chaperone/DNA topoisomerase II/histidine kinase"/>
    <property type="match status" value="1"/>
</dbReference>
<dbReference type="PROSITE" id="PS50109">
    <property type="entry name" value="HIS_KIN"/>
    <property type="match status" value="1"/>
</dbReference>
<evidence type="ECO:0000256" key="12">
    <source>
        <dbReference type="ARBA" id="ARBA00023012"/>
    </source>
</evidence>
<dbReference type="GO" id="GO:0000155">
    <property type="term" value="F:phosphorelay sensor kinase activity"/>
    <property type="evidence" value="ECO:0007669"/>
    <property type="project" value="InterPro"/>
</dbReference>
<dbReference type="InterPro" id="IPR050398">
    <property type="entry name" value="HssS/ArlS-like"/>
</dbReference>
<dbReference type="InterPro" id="IPR036097">
    <property type="entry name" value="HisK_dim/P_sf"/>
</dbReference>
<keyword evidence="11 14" id="KW-1133">Transmembrane helix</keyword>
<feature type="transmembrane region" description="Helical" evidence="14">
    <location>
        <begin position="272"/>
        <end position="294"/>
    </location>
</feature>
<evidence type="ECO:0000256" key="9">
    <source>
        <dbReference type="ARBA" id="ARBA00022777"/>
    </source>
</evidence>
<dbReference type="Gene3D" id="3.30.565.10">
    <property type="entry name" value="Histidine kinase-like ATPase, C-terminal domain"/>
    <property type="match status" value="1"/>
</dbReference>
<comment type="caution">
    <text evidence="16">The sequence shown here is derived from an EMBL/GenBank/DDBJ whole genome shotgun (WGS) entry which is preliminary data.</text>
</comment>
<keyword evidence="9 16" id="KW-0418">Kinase</keyword>
<keyword evidence="5" id="KW-0597">Phosphoprotein</keyword>
<accession>A0A926EFR8</accession>
<evidence type="ECO:0000256" key="8">
    <source>
        <dbReference type="ARBA" id="ARBA00022741"/>
    </source>
</evidence>
<feature type="domain" description="Histidine kinase" evidence="15">
    <location>
        <begin position="524"/>
        <end position="735"/>
    </location>
</feature>
<dbReference type="GO" id="GO:0005886">
    <property type="term" value="C:plasma membrane"/>
    <property type="evidence" value="ECO:0007669"/>
    <property type="project" value="UniProtKB-SubCell"/>
</dbReference>
<dbReference type="SMART" id="SM00388">
    <property type="entry name" value="HisKA"/>
    <property type="match status" value="1"/>
</dbReference>
<gene>
    <name evidence="16" type="ORF">H8718_12190</name>
</gene>
<dbReference type="CDD" id="cd00082">
    <property type="entry name" value="HisKA"/>
    <property type="match status" value="1"/>
</dbReference>
<keyword evidence="17" id="KW-1185">Reference proteome</keyword>
<feature type="transmembrane region" description="Helical" evidence="14">
    <location>
        <begin position="315"/>
        <end position="335"/>
    </location>
</feature>
<dbReference type="GO" id="GO:0005524">
    <property type="term" value="F:ATP binding"/>
    <property type="evidence" value="ECO:0007669"/>
    <property type="project" value="UniProtKB-KW"/>
</dbReference>
<comment type="subcellular location">
    <subcellularLocation>
        <location evidence="2">Cell membrane</location>
        <topology evidence="2">Multi-pass membrane protein</topology>
    </subcellularLocation>
</comment>
<evidence type="ECO:0000313" key="17">
    <source>
        <dbReference type="Proteomes" id="UP000655830"/>
    </source>
</evidence>
<name>A0A926EFR8_9FIRM</name>
<evidence type="ECO:0000256" key="6">
    <source>
        <dbReference type="ARBA" id="ARBA00022679"/>
    </source>
</evidence>
<keyword evidence="6" id="KW-0808">Transferase</keyword>
<dbReference type="PANTHER" id="PTHR45528:SF1">
    <property type="entry name" value="SENSOR HISTIDINE KINASE CPXA"/>
    <property type="match status" value="1"/>
</dbReference>
<dbReference type="RefSeq" id="WP_249333137.1">
    <property type="nucleotide sequence ID" value="NZ_JACRSY010000018.1"/>
</dbReference>
<evidence type="ECO:0000256" key="11">
    <source>
        <dbReference type="ARBA" id="ARBA00022989"/>
    </source>
</evidence>
<dbReference type="SUPFAM" id="SSF47384">
    <property type="entry name" value="Homodimeric domain of signal transducing histidine kinase"/>
    <property type="match status" value="1"/>
</dbReference>
<evidence type="ECO:0000256" key="1">
    <source>
        <dbReference type="ARBA" id="ARBA00000085"/>
    </source>
</evidence>
<dbReference type="Gene3D" id="1.10.287.130">
    <property type="match status" value="1"/>
</dbReference>
<dbReference type="Pfam" id="PF02518">
    <property type="entry name" value="HATPase_c"/>
    <property type="match status" value="1"/>
</dbReference>
<dbReference type="InterPro" id="IPR005467">
    <property type="entry name" value="His_kinase_dom"/>
</dbReference>
<proteinExistence type="predicted"/>
<comment type="catalytic activity">
    <reaction evidence="1">
        <text>ATP + protein L-histidine = ADP + protein N-phospho-L-histidine.</text>
        <dbReference type="EC" id="2.7.13.3"/>
    </reaction>
</comment>